<name>A0A545ASZ3_9ACTN</name>
<dbReference type="Pfam" id="PF00990">
    <property type="entry name" value="GGDEF"/>
    <property type="match status" value="1"/>
</dbReference>
<evidence type="ECO:0000259" key="4">
    <source>
        <dbReference type="PROSITE" id="PS51832"/>
    </source>
</evidence>
<feature type="region of interest" description="Disordered" evidence="1">
    <location>
        <begin position="1"/>
        <end position="23"/>
    </location>
</feature>
<feature type="domain" description="GGDEF" evidence="3">
    <location>
        <begin position="435"/>
        <end position="581"/>
    </location>
</feature>
<dbReference type="AlphaFoldDB" id="A0A545ASZ3"/>
<dbReference type="GO" id="GO:0005886">
    <property type="term" value="C:plasma membrane"/>
    <property type="evidence" value="ECO:0007669"/>
    <property type="project" value="TreeGrafter"/>
</dbReference>
<protein>
    <submittedName>
        <fullName evidence="5">Diguanylate cyclase</fullName>
    </submittedName>
</protein>
<dbReference type="InterPro" id="IPR003607">
    <property type="entry name" value="HD/PDEase_dom"/>
</dbReference>
<feature type="transmembrane region" description="Helical" evidence="2">
    <location>
        <begin position="207"/>
        <end position="226"/>
    </location>
</feature>
<dbReference type="GO" id="GO:0052621">
    <property type="term" value="F:diguanylate cyclase activity"/>
    <property type="evidence" value="ECO:0007669"/>
    <property type="project" value="TreeGrafter"/>
</dbReference>
<dbReference type="SUPFAM" id="SSF109604">
    <property type="entry name" value="HD-domain/PDEase-like"/>
    <property type="match status" value="1"/>
</dbReference>
<dbReference type="SUPFAM" id="SSF55073">
    <property type="entry name" value="Nucleotide cyclase"/>
    <property type="match status" value="1"/>
</dbReference>
<feature type="transmembrane region" description="Helical" evidence="2">
    <location>
        <begin position="73"/>
        <end position="95"/>
    </location>
</feature>
<dbReference type="NCBIfam" id="TIGR00254">
    <property type="entry name" value="GGDEF"/>
    <property type="match status" value="1"/>
</dbReference>
<dbReference type="CDD" id="cd01949">
    <property type="entry name" value="GGDEF"/>
    <property type="match status" value="1"/>
</dbReference>
<dbReference type="CDD" id="cd00077">
    <property type="entry name" value="HDc"/>
    <property type="match status" value="1"/>
</dbReference>
<dbReference type="InterPro" id="IPR029787">
    <property type="entry name" value="Nucleotide_cyclase"/>
</dbReference>
<dbReference type="PROSITE" id="PS50887">
    <property type="entry name" value="GGDEF"/>
    <property type="match status" value="1"/>
</dbReference>
<feature type="domain" description="HD-GYP" evidence="4">
    <location>
        <begin position="586"/>
        <end position="782"/>
    </location>
</feature>
<keyword evidence="2" id="KW-0472">Membrane</keyword>
<evidence type="ECO:0000256" key="1">
    <source>
        <dbReference type="SAM" id="MobiDB-lite"/>
    </source>
</evidence>
<keyword evidence="6" id="KW-1185">Reference proteome</keyword>
<feature type="transmembrane region" description="Helical" evidence="2">
    <location>
        <begin position="365"/>
        <end position="382"/>
    </location>
</feature>
<dbReference type="Pfam" id="PF13487">
    <property type="entry name" value="HD_5"/>
    <property type="match status" value="1"/>
</dbReference>
<dbReference type="SMART" id="SM00267">
    <property type="entry name" value="GGDEF"/>
    <property type="match status" value="1"/>
</dbReference>
<dbReference type="GO" id="GO:0043709">
    <property type="term" value="P:cell adhesion involved in single-species biofilm formation"/>
    <property type="evidence" value="ECO:0007669"/>
    <property type="project" value="TreeGrafter"/>
</dbReference>
<keyword evidence="2" id="KW-1133">Transmembrane helix</keyword>
<evidence type="ECO:0000256" key="2">
    <source>
        <dbReference type="SAM" id="Phobius"/>
    </source>
</evidence>
<feature type="transmembrane region" description="Helical" evidence="2">
    <location>
        <begin position="137"/>
        <end position="158"/>
    </location>
</feature>
<evidence type="ECO:0000259" key="3">
    <source>
        <dbReference type="PROSITE" id="PS50887"/>
    </source>
</evidence>
<feature type="transmembrane region" description="Helical" evidence="2">
    <location>
        <begin position="178"/>
        <end position="198"/>
    </location>
</feature>
<dbReference type="InterPro" id="IPR000160">
    <property type="entry name" value="GGDEF_dom"/>
</dbReference>
<dbReference type="InterPro" id="IPR043128">
    <property type="entry name" value="Rev_trsase/Diguanyl_cyclase"/>
</dbReference>
<dbReference type="Gene3D" id="3.30.70.270">
    <property type="match status" value="1"/>
</dbReference>
<comment type="caution">
    <text evidence="5">The sequence shown here is derived from an EMBL/GenBank/DDBJ whole genome shotgun (WGS) entry which is preliminary data.</text>
</comment>
<feature type="transmembrane region" description="Helical" evidence="2">
    <location>
        <begin position="266"/>
        <end position="288"/>
    </location>
</feature>
<evidence type="ECO:0000313" key="5">
    <source>
        <dbReference type="EMBL" id="TQS44454.1"/>
    </source>
</evidence>
<feature type="transmembrane region" description="Helical" evidence="2">
    <location>
        <begin position="336"/>
        <end position="353"/>
    </location>
</feature>
<dbReference type="PROSITE" id="PS51832">
    <property type="entry name" value="HD_GYP"/>
    <property type="match status" value="1"/>
</dbReference>
<keyword evidence="2" id="KW-0812">Transmembrane</keyword>
<dbReference type="OrthoDB" id="9802066at2"/>
<gene>
    <name evidence="5" type="ORF">FL583_13380</name>
</gene>
<reference evidence="5 6" key="1">
    <citation type="submission" date="2019-07" db="EMBL/GenBank/DDBJ databases">
        <title>Cryptosporangium phraense sp. nov., isolated from plant litter.</title>
        <authorList>
            <person name="Suriyachadkun C."/>
        </authorList>
    </citation>
    <scope>NUCLEOTIDE SEQUENCE [LARGE SCALE GENOMIC DNA]</scope>
    <source>
        <strain evidence="5 6">A-T 5661</strain>
    </source>
</reference>
<dbReference type="PANTHER" id="PTHR45138:SF24">
    <property type="entry name" value="DIGUANYLATE CYCLASE DGCC-RELATED"/>
    <property type="match status" value="1"/>
</dbReference>
<dbReference type="InterPro" id="IPR037522">
    <property type="entry name" value="HD_GYP_dom"/>
</dbReference>
<sequence length="782" mass="84086">MRRPAREAVTFAPGSGDNRAVDYDRAMPDTALPAEVKPEPGRTHPGIRVEDIDDQRRAAAFSAHRRSVCRDELCRLSAACGIGWIVLYQLLAWAAGGTWAAPLVTDAIYLLPIVAAAVFGVWAARSTTGRIAIVWRWLAASTICWLVGEVIWSVWGVWLSSDRVAAAAETDAKLPEVGIAFTVSYALLVPAAWFGFVYTRKLWRARALVDAALVALAVGAVGWRLIGSSDPVETDIIADLAYPAIGLAFLVALVGAGLARHRGIPCSILLAIVGYGFGVLADAGYAFADANNSFSDTSLVNAGWQAQAVFLTLGGLAAVRHPDVEPPVERFEHDRAFGAVLVSGLSVAVLVVIDQVRNHKVDSVWLLVTGLVVAGLLVRQALTTRERTRLAHRLDDALREQRRTAVTDGLTGLYNRPFFQALLGVEARRAAHGSARAGLILVDLDSFVRINAHHGRPAGDSVLVQVADRLRIAARPGDVLARYGGDEFACLLPQTDEEAAMEVAERFRQALRRTTIVVGSSASVEVTASFGVATTGGQPAEHPDADVAEPVLDMERLVRDADRALTDAKERGGDRVVVAGRADRRTVADDADVPPELAWLADRVDRVLSDHEHSTAVARWCLLVGGYLALDHIELRQVVAAGRLHDIGKFGVGAAILRKTEPLTEPEWGALRCHPEEGARLLRGVGGHAALAPLVAAHHERWDGLGYPEGIKGEAIPLGARIIAVCDSWAAMRVDRPYAPALDPRSARHEIEQARGTQFDPIVVDAFLALLDQDLIDDPAPL</sequence>
<dbReference type="GO" id="GO:1902201">
    <property type="term" value="P:negative regulation of bacterial-type flagellum-dependent cell motility"/>
    <property type="evidence" value="ECO:0007669"/>
    <property type="project" value="TreeGrafter"/>
</dbReference>
<dbReference type="EMBL" id="VIRS01000008">
    <property type="protein sequence ID" value="TQS44454.1"/>
    <property type="molecule type" value="Genomic_DNA"/>
</dbReference>
<evidence type="ECO:0000313" key="6">
    <source>
        <dbReference type="Proteomes" id="UP000317982"/>
    </source>
</evidence>
<accession>A0A545ASZ3</accession>
<dbReference type="Gene3D" id="1.10.3210.10">
    <property type="entry name" value="Hypothetical protein af1432"/>
    <property type="match status" value="1"/>
</dbReference>
<dbReference type="RefSeq" id="WP_142704938.1">
    <property type="nucleotide sequence ID" value="NZ_VIRS01000008.1"/>
</dbReference>
<dbReference type="InParanoid" id="A0A545ASZ3"/>
<feature type="transmembrane region" description="Helical" evidence="2">
    <location>
        <begin position="241"/>
        <end position="259"/>
    </location>
</feature>
<organism evidence="5 6">
    <name type="scientific">Cryptosporangium phraense</name>
    <dbReference type="NCBI Taxonomy" id="2593070"/>
    <lineage>
        <taxon>Bacteria</taxon>
        <taxon>Bacillati</taxon>
        <taxon>Actinomycetota</taxon>
        <taxon>Actinomycetes</taxon>
        <taxon>Cryptosporangiales</taxon>
        <taxon>Cryptosporangiaceae</taxon>
        <taxon>Cryptosporangium</taxon>
    </lineage>
</organism>
<dbReference type="SMART" id="SM00471">
    <property type="entry name" value="HDc"/>
    <property type="match status" value="1"/>
</dbReference>
<feature type="transmembrane region" description="Helical" evidence="2">
    <location>
        <begin position="107"/>
        <end position="125"/>
    </location>
</feature>
<dbReference type="Proteomes" id="UP000317982">
    <property type="component" value="Unassembled WGS sequence"/>
</dbReference>
<proteinExistence type="predicted"/>
<dbReference type="InterPro" id="IPR050469">
    <property type="entry name" value="Diguanylate_Cyclase"/>
</dbReference>
<dbReference type="PANTHER" id="PTHR45138">
    <property type="entry name" value="REGULATORY COMPONENTS OF SENSORY TRANSDUCTION SYSTEM"/>
    <property type="match status" value="1"/>
</dbReference>